<keyword evidence="4" id="KW-1185">Reference proteome</keyword>
<evidence type="ECO:0000313" key="4">
    <source>
        <dbReference type="Proteomes" id="UP000233293"/>
    </source>
</evidence>
<comment type="caution">
    <text evidence="3">The sequence shown here is derived from an EMBL/GenBank/DDBJ whole genome shotgun (WGS) entry which is preliminary data.</text>
</comment>
<reference evidence="4" key="1">
    <citation type="submission" date="2017-12" db="EMBL/GenBank/DDBJ databases">
        <title>Draft genome sequence of Telmatospirillum siberiense 26-4b1T, an acidotolerant peatland alphaproteobacterium potentially involved in sulfur cycling.</title>
        <authorList>
            <person name="Hausmann B."/>
            <person name="Pjevac P."/>
            <person name="Schreck K."/>
            <person name="Herbold C.W."/>
            <person name="Daims H."/>
            <person name="Wagner M."/>
            <person name="Pester M."/>
            <person name="Loy A."/>
        </authorList>
    </citation>
    <scope>NUCLEOTIDE SEQUENCE [LARGE SCALE GENOMIC DNA]</scope>
    <source>
        <strain evidence="4">26-4b1</strain>
    </source>
</reference>
<protein>
    <submittedName>
        <fullName evidence="3">Uncharacterized protein</fullName>
    </submittedName>
</protein>
<evidence type="ECO:0000313" key="3">
    <source>
        <dbReference type="EMBL" id="PKU24336.1"/>
    </source>
</evidence>
<feature type="region of interest" description="Disordered" evidence="1">
    <location>
        <begin position="74"/>
        <end position="99"/>
    </location>
</feature>
<evidence type="ECO:0000256" key="1">
    <source>
        <dbReference type="SAM" id="MobiDB-lite"/>
    </source>
</evidence>
<feature type="transmembrane region" description="Helical" evidence="2">
    <location>
        <begin position="15"/>
        <end position="37"/>
    </location>
</feature>
<sequence>MVVATIDSGGLMPRLFFAVPVMIVGAFVAGAVTALVLQEPLRRTAKALTKSAFRGAGAVGDGYRTWRAEMDDARAEVAAESPVSGRTRGSAAPANGHSH</sequence>
<name>A0A2N3PVA8_9PROT</name>
<accession>A0A2N3PVA8</accession>
<keyword evidence="2" id="KW-0472">Membrane</keyword>
<keyword evidence="2" id="KW-0812">Transmembrane</keyword>
<organism evidence="3 4">
    <name type="scientific">Telmatospirillum siberiense</name>
    <dbReference type="NCBI Taxonomy" id="382514"/>
    <lineage>
        <taxon>Bacteria</taxon>
        <taxon>Pseudomonadati</taxon>
        <taxon>Pseudomonadota</taxon>
        <taxon>Alphaproteobacteria</taxon>
        <taxon>Rhodospirillales</taxon>
        <taxon>Rhodospirillaceae</taxon>
        <taxon>Telmatospirillum</taxon>
    </lineage>
</organism>
<keyword evidence="2" id="KW-1133">Transmembrane helix</keyword>
<evidence type="ECO:0000256" key="2">
    <source>
        <dbReference type="SAM" id="Phobius"/>
    </source>
</evidence>
<dbReference type="EMBL" id="PIUM01000012">
    <property type="protein sequence ID" value="PKU24336.1"/>
    <property type="molecule type" value="Genomic_DNA"/>
</dbReference>
<proteinExistence type="predicted"/>
<dbReference type="AlphaFoldDB" id="A0A2N3PVA8"/>
<gene>
    <name evidence="3" type="ORF">CWS72_12135</name>
</gene>
<dbReference type="Proteomes" id="UP000233293">
    <property type="component" value="Unassembled WGS sequence"/>
</dbReference>